<gene>
    <name evidence="6" type="ORF">ATO12_03090</name>
</gene>
<keyword evidence="3" id="KW-0998">Cell outer membrane</keyword>
<dbReference type="eggNOG" id="COG4771">
    <property type="taxonomic scope" value="Bacteria"/>
</dbReference>
<feature type="chain" id="PRO_5001516207" evidence="4">
    <location>
        <begin position="19"/>
        <end position="794"/>
    </location>
</feature>
<dbReference type="Pfam" id="PF14905">
    <property type="entry name" value="OMP_b-brl_3"/>
    <property type="match status" value="1"/>
</dbReference>
<proteinExistence type="predicted"/>
<keyword evidence="4" id="KW-0732">Signal</keyword>
<comment type="subcellular location">
    <subcellularLocation>
        <location evidence="1">Cell outer membrane</location>
    </subcellularLocation>
</comment>
<organism evidence="6 7">
    <name type="scientific">Aquimarina atlantica</name>
    <dbReference type="NCBI Taxonomy" id="1317122"/>
    <lineage>
        <taxon>Bacteria</taxon>
        <taxon>Pseudomonadati</taxon>
        <taxon>Bacteroidota</taxon>
        <taxon>Flavobacteriia</taxon>
        <taxon>Flavobacteriales</taxon>
        <taxon>Flavobacteriaceae</taxon>
        <taxon>Aquimarina</taxon>
    </lineage>
</organism>
<evidence type="ECO:0000313" key="7">
    <source>
        <dbReference type="Proteomes" id="UP000023541"/>
    </source>
</evidence>
<dbReference type="InterPro" id="IPR013783">
    <property type="entry name" value="Ig-like_fold"/>
</dbReference>
<evidence type="ECO:0000313" key="6">
    <source>
        <dbReference type="EMBL" id="EZH75787.1"/>
    </source>
</evidence>
<dbReference type="InterPro" id="IPR037066">
    <property type="entry name" value="Plug_dom_sf"/>
</dbReference>
<keyword evidence="6" id="KW-0675">Receptor</keyword>
<dbReference type="RefSeq" id="WP_034238472.1">
    <property type="nucleotide sequence ID" value="NZ_AQRA01000001.1"/>
</dbReference>
<dbReference type="PANTHER" id="PTHR40980">
    <property type="entry name" value="PLUG DOMAIN-CONTAINING PROTEIN"/>
    <property type="match status" value="1"/>
</dbReference>
<dbReference type="SUPFAM" id="SSF56935">
    <property type="entry name" value="Porins"/>
    <property type="match status" value="1"/>
</dbReference>
<dbReference type="Gene3D" id="2.60.40.10">
    <property type="entry name" value="Immunoglobulins"/>
    <property type="match status" value="1"/>
</dbReference>
<dbReference type="GO" id="GO:0009279">
    <property type="term" value="C:cell outer membrane"/>
    <property type="evidence" value="ECO:0007669"/>
    <property type="project" value="UniProtKB-SubCell"/>
</dbReference>
<dbReference type="InterPro" id="IPR041700">
    <property type="entry name" value="OMP_b-brl_3"/>
</dbReference>
<comment type="caution">
    <text evidence="6">The sequence shown here is derived from an EMBL/GenBank/DDBJ whole genome shotgun (WGS) entry which is preliminary data.</text>
</comment>
<sequence length="794" mass="89489">MRSIFISLLFLCPLLCFSQLEIKGTVISTTETIAFANVILSTPGSDGTVITGAITDENGNFTISAKEGTYTLSIRFMGYTEWQKDIALDNHIDLGTITLESSTTSLDEVVITKTKKVIERKPDRLVFNVENSIAASGGDALDALKIAPGVTIQNNTLSMIGRGASRVMVDGRILQLSGEELIDFLNAIAASDIKKIEIITNPPAKYEAAGNGGLINIVYKKGARNSWKNTTTLAYNQNTYNFTTLRNNFFYNKNKLRFSVTANGTKGNNREIEEVDVYYPNGPWVLDMDNKANKDNISGRLSIDYDITDNIVIGAQYLGNQNTPDNTVQSTTQIFNATNQLDSILDNTGFFDRKVKSHLYNLHMITTLDTLDRKISFDIDYFDYDNTLKQDNVVNTFLPNGELVGINYAAMNLSDQRIDNFSAKIDVEHPFPSVNVSYGGKLSFIKTINGLQNFTTETGTPVFDPISSNQFEYTENIQALYVNASKKINDKWEFQLGLRVENTFTEGFSETLNQTNTNEYLKFFPTAYISYQKNDNNVFSLNYGRRINRPGFRNLNPFRIYVNSNSFSEGNPFLQPSFTDSFEFNHTYNNILTTNAFLNITSDGFGTIFTADQETEVQAVIRENYYKSYNWGIGETFSFSKLPWWKSQNQIYFLGYKTVIDDAINANAEDGFQLYLSTNNTFTLSKTTKLQLNFVYNSPHKANLFDISETYNLNVALKQSMLKDKLQLSVLVNDILDTSSYSRLASVVNGIETVYAQNYSPRFARISLSYTFGNNKIKGKQRGFGNDEERNRSN</sequence>
<protein>
    <submittedName>
        <fullName evidence="6">TonB-dependent receptor</fullName>
    </submittedName>
</protein>
<name>A0A023C0C8_9FLAO</name>
<dbReference type="PANTHER" id="PTHR40980:SF4">
    <property type="entry name" value="TONB-DEPENDENT RECEPTOR-LIKE BETA-BARREL DOMAIN-CONTAINING PROTEIN"/>
    <property type="match status" value="1"/>
</dbReference>
<evidence type="ECO:0000256" key="3">
    <source>
        <dbReference type="ARBA" id="ARBA00023237"/>
    </source>
</evidence>
<dbReference type="AlphaFoldDB" id="A0A023C0C8"/>
<dbReference type="Gene3D" id="2.170.130.10">
    <property type="entry name" value="TonB-dependent receptor, plug domain"/>
    <property type="match status" value="1"/>
</dbReference>
<dbReference type="InterPro" id="IPR008969">
    <property type="entry name" value="CarboxyPept-like_regulatory"/>
</dbReference>
<keyword evidence="2" id="KW-0472">Membrane</keyword>
<dbReference type="STRING" id="1317122.ATO12_03090"/>
<feature type="domain" description="Outer membrane protein beta-barrel" evidence="5">
    <location>
        <begin position="367"/>
        <end position="770"/>
    </location>
</feature>
<dbReference type="Gene3D" id="2.40.170.20">
    <property type="entry name" value="TonB-dependent receptor, beta-barrel domain"/>
    <property type="match status" value="1"/>
</dbReference>
<evidence type="ECO:0000256" key="2">
    <source>
        <dbReference type="ARBA" id="ARBA00023136"/>
    </source>
</evidence>
<dbReference type="OrthoDB" id="8764943at2"/>
<reference evidence="6 7" key="1">
    <citation type="submission" date="2014-04" db="EMBL/GenBank/DDBJ databases">
        <title>Aquimarina sp. 22II-S11-z7 Genome Sequencing.</title>
        <authorList>
            <person name="Lai Q."/>
        </authorList>
    </citation>
    <scope>NUCLEOTIDE SEQUENCE [LARGE SCALE GENOMIC DNA]</scope>
    <source>
        <strain evidence="6 7">22II-S11-z7</strain>
    </source>
</reference>
<dbReference type="InterPro" id="IPR036942">
    <property type="entry name" value="Beta-barrel_TonB_sf"/>
</dbReference>
<keyword evidence="7" id="KW-1185">Reference proteome</keyword>
<dbReference type="Proteomes" id="UP000023541">
    <property type="component" value="Unassembled WGS sequence"/>
</dbReference>
<dbReference type="EMBL" id="AQRA01000001">
    <property type="protein sequence ID" value="EZH75787.1"/>
    <property type="molecule type" value="Genomic_DNA"/>
</dbReference>
<dbReference type="Pfam" id="PF13715">
    <property type="entry name" value="CarbopepD_reg_2"/>
    <property type="match status" value="1"/>
</dbReference>
<feature type="signal peptide" evidence="4">
    <location>
        <begin position="1"/>
        <end position="18"/>
    </location>
</feature>
<evidence type="ECO:0000256" key="1">
    <source>
        <dbReference type="ARBA" id="ARBA00004442"/>
    </source>
</evidence>
<dbReference type="SUPFAM" id="SSF49464">
    <property type="entry name" value="Carboxypeptidase regulatory domain-like"/>
    <property type="match status" value="1"/>
</dbReference>
<evidence type="ECO:0000256" key="4">
    <source>
        <dbReference type="SAM" id="SignalP"/>
    </source>
</evidence>
<accession>A0A023C0C8</accession>
<evidence type="ECO:0000259" key="5">
    <source>
        <dbReference type="Pfam" id="PF14905"/>
    </source>
</evidence>